<evidence type="ECO:0000313" key="6">
    <source>
        <dbReference type="EMBL" id="QAR33468.1"/>
    </source>
</evidence>
<protein>
    <submittedName>
        <fullName evidence="6">FadR family transcriptional regulator</fullName>
    </submittedName>
</protein>
<feature type="coiled-coil region" evidence="4">
    <location>
        <begin position="213"/>
        <end position="240"/>
    </location>
</feature>
<evidence type="ECO:0000313" key="7">
    <source>
        <dbReference type="Proteomes" id="UP000287502"/>
    </source>
</evidence>
<keyword evidence="4" id="KW-0175">Coiled coil</keyword>
<dbReference type="SMART" id="SM00895">
    <property type="entry name" value="FCD"/>
    <property type="match status" value="1"/>
</dbReference>
<dbReference type="PRINTS" id="PR00035">
    <property type="entry name" value="HTHGNTR"/>
</dbReference>
<sequence length="245" mass="27793">MKAFQPVRQVKASDEVFNQLKDSIITGMYKTGDKLPSERELIEMFKVSRTVVREAMKVLAATGFVEIRYGATGGAFVNDLTFDRLSDAWGDLFSSGKLSIPELCQARILIEPHVARLAAENRNNEYIEKLEKALSNEGLHDTYPDTVHERQRVHYVLAEMCRNRFLESIVKSLVILIRNITEEFQPPTDEVHPLGMHDALVKAVIAGDGDAAEKEMRAHLIEFNDRMAAAEEKYRKSQKKIWTVG</sequence>
<dbReference type="InterPro" id="IPR036390">
    <property type="entry name" value="WH_DNA-bd_sf"/>
</dbReference>
<dbReference type="SMART" id="SM00345">
    <property type="entry name" value="HTH_GNTR"/>
    <property type="match status" value="1"/>
</dbReference>
<organism evidence="6 7">
    <name type="scientific">Geovibrio thiophilus</name>
    <dbReference type="NCBI Taxonomy" id="139438"/>
    <lineage>
        <taxon>Bacteria</taxon>
        <taxon>Pseudomonadati</taxon>
        <taxon>Deferribacterota</taxon>
        <taxon>Deferribacteres</taxon>
        <taxon>Deferribacterales</taxon>
        <taxon>Geovibrionaceae</taxon>
        <taxon>Geovibrio</taxon>
    </lineage>
</organism>
<evidence type="ECO:0000256" key="4">
    <source>
        <dbReference type="SAM" id="Coils"/>
    </source>
</evidence>
<dbReference type="CDD" id="cd07377">
    <property type="entry name" value="WHTH_GntR"/>
    <property type="match status" value="1"/>
</dbReference>
<dbReference type="SUPFAM" id="SSF46785">
    <property type="entry name" value="Winged helix' DNA-binding domain"/>
    <property type="match status" value="1"/>
</dbReference>
<dbReference type="InterPro" id="IPR011711">
    <property type="entry name" value="GntR_C"/>
</dbReference>
<keyword evidence="3" id="KW-0804">Transcription</keyword>
<gene>
    <name evidence="6" type="ORF">EP073_08655</name>
</gene>
<dbReference type="PROSITE" id="PS50949">
    <property type="entry name" value="HTH_GNTR"/>
    <property type="match status" value="1"/>
</dbReference>
<dbReference type="AlphaFoldDB" id="A0A3R5X376"/>
<keyword evidence="7" id="KW-1185">Reference proteome</keyword>
<dbReference type="Pfam" id="PF00392">
    <property type="entry name" value="GntR"/>
    <property type="match status" value="1"/>
</dbReference>
<dbReference type="PANTHER" id="PTHR43537:SF5">
    <property type="entry name" value="UXU OPERON TRANSCRIPTIONAL REGULATOR"/>
    <property type="match status" value="1"/>
</dbReference>
<dbReference type="Proteomes" id="UP000287502">
    <property type="component" value="Chromosome"/>
</dbReference>
<evidence type="ECO:0000259" key="5">
    <source>
        <dbReference type="PROSITE" id="PS50949"/>
    </source>
</evidence>
<dbReference type="EMBL" id="CP035108">
    <property type="protein sequence ID" value="QAR33468.1"/>
    <property type="molecule type" value="Genomic_DNA"/>
</dbReference>
<dbReference type="GO" id="GO:0003677">
    <property type="term" value="F:DNA binding"/>
    <property type="evidence" value="ECO:0007669"/>
    <property type="project" value="UniProtKB-KW"/>
</dbReference>
<dbReference type="Gene3D" id="1.10.10.10">
    <property type="entry name" value="Winged helix-like DNA-binding domain superfamily/Winged helix DNA-binding domain"/>
    <property type="match status" value="1"/>
</dbReference>
<dbReference type="GO" id="GO:0003700">
    <property type="term" value="F:DNA-binding transcription factor activity"/>
    <property type="evidence" value="ECO:0007669"/>
    <property type="project" value="InterPro"/>
</dbReference>
<accession>A0A3R5X376</accession>
<evidence type="ECO:0000256" key="2">
    <source>
        <dbReference type="ARBA" id="ARBA00023125"/>
    </source>
</evidence>
<evidence type="ECO:0000256" key="3">
    <source>
        <dbReference type="ARBA" id="ARBA00023163"/>
    </source>
</evidence>
<dbReference type="InterPro" id="IPR000524">
    <property type="entry name" value="Tscrpt_reg_HTH_GntR"/>
</dbReference>
<evidence type="ECO:0000256" key="1">
    <source>
        <dbReference type="ARBA" id="ARBA00023015"/>
    </source>
</evidence>
<dbReference type="InterPro" id="IPR036388">
    <property type="entry name" value="WH-like_DNA-bd_sf"/>
</dbReference>
<dbReference type="RefSeq" id="WP_128466754.1">
    <property type="nucleotide sequence ID" value="NZ_CP035108.1"/>
</dbReference>
<dbReference type="Pfam" id="PF07729">
    <property type="entry name" value="FCD"/>
    <property type="match status" value="1"/>
</dbReference>
<dbReference type="KEGG" id="gtl:EP073_08655"/>
<dbReference type="SUPFAM" id="SSF48008">
    <property type="entry name" value="GntR ligand-binding domain-like"/>
    <property type="match status" value="1"/>
</dbReference>
<dbReference type="Gene3D" id="1.20.120.530">
    <property type="entry name" value="GntR ligand-binding domain-like"/>
    <property type="match status" value="1"/>
</dbReference>
<dbReference type="InterPro" id="IPR008920">
    <property type="entry name" value="TF_FadR/GntR_C"/>
</dbReference>
<reference evidence="6 7" key="1">
    <citation type="submission" date="2019-01" db="EMBL/GenBank/DDBJ databases">
        <title>Geovibrio thiophilus DSM 11263, complete genome.</title>
        <authorList>
            <person name="Spring S."/>
            <person name="Bunk B."/>
            <person name="Sproer C."/>
        </authorList>
    </citation>
    <scope>NUCLEOTIDE SEQUENCE [LARGE SCALE GENOMIC DNA]</scope>
    <source>
        <strain evidence="6 7">DSM 11263</strain>
    </source>
</reference>
<feature type="domain" description="HTH gntR-type" evidence="5">
    <location>
        <begin position="10"/>
        <end position="80"/>
    </location>
</feature>
<keyword evidence="1" id="KW-0805">Transcription regulation</keyword>
<name>A0A3R5X376_9BACT</name>
<dbReference type="PANTHER" id="PTHR43537">
    <property type="entry name" value="TRANSCRIPTIONAL REGULATOR, GNTR FAMILY"/>
    <property type="match status" value="1"/>
</dbReference>
<dbReference type="OrthoDB" id="9784545at2"/>
<proteinExistence type="predicted"/>
<keyword evidence="2" id="KW-0238">DNA-binding</keyword>